<dbReference type="InterPro" id="IPR011013">
    <property type="entry name" value="Gal_mutarotase_sf_dom"/>
</dbReference>
<accession>A0A167VQ12</accession>
<evidence type="ECO:0000256" key="1">
    <source>
        <dbReference type="ARBA" id="ARBA00007401"/>
    </source>
</evidence>
<dbReference type="InterPro" id="IPR036156">
    <property type="entry name" value="Beta-gal/glucu_dom_sf"/>
</dbReference>
<comment type="caution">
    <text evidence="7">The sequence shown here is derived from an EMBL/GenBank/DDBJ whole genome shotgun (WGS) entry which is preliminary data.</text>
</comment>
<protein>
    <recommendedName>
        <fullName evidence="4">Lactase</fullName>
    </recommendedName>
</protein>
<dbReference type="InterPro" id="IPR023232">
    <property type="entry name" value="Glyco_hydro_2_AS"/>
</dbReference>
<dbReference type="SUPFAM" id="SSF74650">
    <property type="entry name" value="Galactose mutarotase-like"/>
    <property type="match status" value="1"/>
</dbReference>
<dbReference type="GO" id="GO:0005990">
    <property type="term" value="P:lactose catabolic process"/>
    <property type="evidence" value="ECO:0007669"/>
    <property type="project" value="TreeGrafter"/>
</dbReference>
<evidence type="ECO:0000259" key="6">
    <source>
        <dbReference type="SMART" id="SM01038"/>
    </source>
</evidence>
<dbReference type="SUPFAM" id="SSF49785">
    <property type="entry name" value="Galactose-binding domain-like"/>
    <property type="match status" value="1"/>
</dbReference>
<dbReference type="InterPro" id="IPR013783">
    <property type="entry name" value="Ig-like_fold"/>
</dbReference>
<dbReference type="InterPro" id="IPR017853">
    <property type="entry name" value="GH"/>
</dbReference>
<dbReference type="Pfam" id="PF02836">
    <property type="entry name" value="Glyco_hydro_2_C"/>
    <property type="match status" value="1"/>
</dbReference>
<dbReference type="InterPro" id="IPR004199">
    <property type="entry name" value="B-gal_small/dom_5"/>
</dbReference>
<dbReference type="Pfam" id="PF00703">
    <property type="entry name" value="Glyco_hydro_2"/>
    <property type="match status" value="1"/>
</dbReference>
<dbReference type="Gene3D" id="2.60.120.260">
    <property type="entry name" value="Galactose-binding domain-like"/>
    <property type="match status" value="1"/>
</dbReference>
<dbReference type="Proteomes" id="UP000076874">
    <property type="component" value="Unassembled WGS sequence"/>
</dbReference>
<sequence length="1156" mass="128678">MVPLPFEGISLQKTHGRNDYENEAVFRRNCLPHRTYYLPKDGTLCLNGEWNFHYAKTPAEAPDPAALTRLGQQAEGWSPDPIAVPGHWQLEGRRLGHDWGTPCYTNVQYPIPVTPPYVPVANPTGTYHRTFSVPKAWGGRRATERSTLRLRFDGVDSAYHVWVDGVLVGYAQGSRNAAEFDISGVVRQKHVDDKGSDGDDEAVHHLVVRVYQWSDGTYIEDQDQWWLSGIFRDVHLLAFPAECVIQDWFLRTDLDSRYEDAVLHATVQVFLCEKKRLEKEGAAPAAQLTLRLTDKGGGNTIEQKTVAVRGSFDGTGAAATVDIVMPVANPKKWTAETPYLYRVEITLQSDFGGNDGTYTVQQTVGFRKVELLHGRIAVNGTPIRIRGVNRHDHHPTKGRAVPLDFMRADLESMKRFNVNALRCSHYPPHPKLLDMADELGLWVIDEADLECHGFYDAVARPLNIPEDMDYEERKKLTFPKAAAFTSDNDAWRGAYLDRVQALVQRDKNHPSVIIWSLGNEAFYGRNHKAMYAYAKEHDPTRLVHYEGDAHAETTDMFSYMYPSVERLSKLVETEGVDPVDGSYTKPIILCEYAHAMGNGPGGLGDYEALFRKYPRLQGGFIWEWANHGLWKEDADGRTYYAYGGDFGDLPNDGTFVMDGLCRSDHDNSRPLPNLLELKTVIQPVRMKLDSDGTTLLVQNLYNFRDLGDLELIYTVDQFTSRTKVTVSSGSQQLPDTEPGETAAIPLTLDYTNCDKRPETLFTARVVNKADQNTEVATFQQYLFGERKDQMVFNPDVRSLSPFPAAITTDGSKLLVSGTNWVFTFDKTRGYLTRWTVAGDVVLGSTGNAKGVDMPAIQPGFWRPPTDNDRPASLPYWQRFGVDALTKHRLVEGATPRVDKNGNQLVLTFRTILAPPVLAWYWDCTTTYSIAASGLLHVFVHLKPHGPHPSHVPRVGLDLRVNRAFSDCEWYGRGPGESYPDKMASQLIDVYQMSGVSSVQTAYDVPQESGNHMNTGWLVVKRAAEETATETSKDVIATNVPGEVLHGVRAHISTLLPEPDEPEAAAPAAACQVDLASGFSWTATPYAAATVEAAAHPCDLEGNELPETLLRLDARVAGVGTAACGPGVRPDLLAKVEEMSFGFCLEPLLTENQRLET</sequence>
<dbReference type="EMBL" id="AZHD01000006">
    <property type="protein sequence ID" value="OAA62867.1"/>
    <property type="molecule type" value="Genomic_DNA"/>
</dbReference>
<gene>
    <name evidence="7" type="ORF">SPI_04407</name>
</gene>
<dbReference type="PANTHER" id="PTHR46323:SF1">
    <property type="entry name" value="LACTASE"/>
    <property type="match status" value="1"/>
</dbReference>
<dbReference type="InterPro" id="IPR006101">
    <property type="entry name" value="Glyco_hydro_2"/>
</dbReference>
<dbReference type="SMART" id="SM01038">
    <property type="entry name" value="Bgal_small_N"/>
    <property type="match status" value="1"/>
</dbReference>
<dbReference type="Pfam" id="PF02929">
    <property type="entry name" value="Bgal_small_N"/>
    <property type="match status" value="1"/>
</dbReference>
<dbReference type="InterPro" id="IPR008979">
    <property type="entry name" value="Galactose-bd-like_sf"/>
</dbReference>
<dbReference type="GO" id="GO:0009341">
    <property type="term" value="C:beta-galactosidase complex"/>
    <property type="evidence" value="ECO:0007669"/>
    <property type="project" value="InterPro"/>
</dbReference>
<evidence type="ECO:0000313" key="7">
    <source>
        <dbReference type="EMBL" id="OAA62867.1"/>
    </source>
</evidence>
<dbReference type="FunFam" id="3.20.20.80:FF:000018">
    <property type="entry name" value="Beta-galactosidase"/>
    <property type="match status" value="1"/>
</dbReference>
<dbReference type="SUPFAM" id="SSF49303">
    <property type="entry name" value="beta-Galactosidase/glucuronidase domain"/>
    <property type="match status" value="2"/>
</dbReference>
<dbReference type="InterPro" id="IPR006102">
    <property type="entry name" value="Ig-like_GH2"/>
</dbReference>
<comment type="similarity">
    <text evidence="1 5">Belongs to the glycosyl hydrolase 2 family.</text>
</comment>
<evidence type="ECO:0000256" key="5">
    <source>
        <dbReference type="RuleBase" id="RU361154"/>
    </source>
</evidence>
<dbReference type="Gene3D" id="3.20.20.80">
    <property type="entry name" value="Glycosidases"/>
    <property type="match status" value="1"/>
</dbReference>
<proteinExistence type="inferred from homology"/>
<dbReference type="PROSITE" id="PS00608">
    <property type="entry name" value="GLYCOSYL_HYDROL_F2_2"/>
    <property type="match status" value="1"/>
</dbReference>
<dbReference type="PRINTS" id="PR00132">
    <property type="entry name" value="GLHYDRLASE2"/>
</dbReference>
<dbReference type="GO" id="GO:0030246">
    <property type="term" value="F:carbohydrate binding"/>
    <property type="evidence" value="ECO:0007669"/>
    <property type="project" value="InterPro"/>
</dbReference>
<evidence type="ECO:0000256" key="4">
    <source>
        <dbReference type="ARBA" id="ARBA00032230"/>
    </source>
</evidence>
<dbReference type="InterPro" id="IPR006104">
    <property type="entry name" value="Glyco_hydro_2_N"/>
</dbReference>
<dbReference type="InterPro" id="IPR006103">
    <property type="entry name" value="Glyco_hydro_2_cat"/>
</dbReference>
<feature type="domain" description="Beta galactosidase small chain/" evidence="6">
    <location>
        <begin position="814"/>
        <end position="1145"/>
    </location>
</feature>
<organism evidence="7 8">
    <name type="scientific">Niveomyces insectorum RCEF 264</name>
    <dbReference type="NCBI Taxonomy" id="1081102"/>
    <lineage>
        <taxon>Eukaryota</taxon>
        <taxon>Fungi</taxon>
        <taxon>Dikarya</taxon>
        <taxon>Ascomycota</taxon>
        <taxon>Pezizomycotina</taxon>
        <taxon>Sordariomycetes</taxon>
        <taxon>Hypocreomycetidae</taxon>
        <taxon>Hypocreales</taxon>
        <taxon>Cordycipitaceae</taxon>
        <taxon>Niveomyces</taxon>
    </lineage>
</organism>
<dbReference type="Pfam" id="PF16353">
    <property type="entry name" value="LacZ_4"/>
    <property type="match status" value="1"/>
</dbReference>
<dbReference type="AlphaFoldDB" id="A0A167VQ12"/>
<dbReference type="Gene3D" id="2.70.98.10">
    <property type="match status" value="1"/>
</dbReference>
<evidence type="ECO:0000313" key="8">
    <source>
        <dbReference type="Proteomes" id="UP000076874"/>
    </source>
</evidence>
<name>A0A167VQ12_9HYPO</name>
<keyword evidence="3 5" id="KW-0326">Glycosidase</keyword>
<dbReference type="Pfam" id="PF02837">
    <property type="entry name" value="Glyco_hydro_2_N"/>
    <property type="match status" value="1"/>
</dbReference>
<reference evidence="7 8" key="1">
    <citation type="journal article" date="2016" name="Genome Biol. Evol.">
        <title>Divergent and convergent evolution of fungal pathogenicity.</title>
        <authorList>
            <person name="Shang Y."/>
            <person name="Xiao G."/>
            <person name="Zheng P."/>
            <person name="Cen K."/>
            <person name="Zhan S."/>
            <person name="Wang C."/>
        </authorList>
    </citation>
    <scope>NUCLEOTIDE SEQUENCE [LARGE SCALE GENOMIC DNA]</scope>
    <source>
        <strain evidence="7 8">RCEF 264</strain>
    </source>
</reference>
<evidence type="ECO:0000256" key="3">
    <source>
        <dbReference type="ARBA" id="ARBA00023295"/>
    </source>
</evidence>
<dbReference type="InterPro" id="IPR023230">
    <property type="entry name" value="Glyco_hydro_2_CS"/>
</dbReference>
<dbReference type="InterPro" id="IPR050347">
    <property type="entry name" value="Bact_Beta-galactosidase"/>
</dbReference>
<dbReference type="PROSITE" id="PS00719">
    <property type="entry name" value="GLYCOSYL_HYDROL_F2_1"/>
    <property type="match status" value="1"/>
</dbReference>
<dbReference type="SUPFAM" id="SSF51445">
    <property type="entry name" value="(Trans)glycosidases"/>
    <property type="match status" value="1"/>
</dbReference>
<keyword evidence="8" id="KW-1185">Reference proteome</keyword>
<dbReference type="InterPro" id="IPR014718">
    <property type="entry name" value="GH-type_carb-bd"/>
</dbReference>
<dbReference type="PANTHER" id="PTHR46323">
    <property type="entry name" value="BETA-GALACTOSIDASE"/>
    <property type="match status" value="1"/>
</dbReference>
<keyword evidence="2 5" id="KW-0378">Hydrolase</keyword>
<dbReference type="GO" id="GO:0004565">
    <property type="term" value="F:beta-galactosidase activity"/>
    <property type="evidence" value="ECO:0007669"/>
    <property type="project" value="InterPro"/>
</dbReference>
<dbReference type="Gene3D" id="2.60.40.10">
    <property type="entry name" value="Immunoglobulins"/>
    <property type="match status" value="2"/>
</dbReference>
<dbReference type="InterPro" id="IPR032312">
    <property type="entry name" value="LacZ_4"/>
</dbReference>
<evidence type="ECO:0000256" key="2">
    <source>
        <dbReference type="ARBA" id="ARBA00022801"/>
    </source>
</evidence>
<dbReference type="STRING" id="1081102.A0A167VQ12"/>
<dbReference type="OrthoDB" id="408320at2759"/>